<feature type="coiled-coil region" evidence="1">
    <location>
        <begin position="221"/>
        <end position="248"/>
    </location>
</feature>
<reference evidence="3 4" key="1">
    <citation type="submission" date="2014-03" db="EMBL/GenBank/DDBJ databases">
        <title>Genomics of Bifidobacteria.</title>
        <authorList>
            <person name="Ventura M."/>
            <person name="Milani C."/>
            <person name="Lugli G.A."/>
        </authorList>
    </citation>
    <scope>NUCLEOTIDE SEQUENCE [LARGE SCALE GENOMIC DNA]</scope>
    <source>
        <strain evidence="3 4">LMG 10738</strain>
    </source>
</reference>
<dbReference type="EMBL" id="JGYV01000033">
    <property type="protein sequence ID" value="KFI57511.1"/>
    <property type="molecule type" value="Genomic_DNA"/>
</dbReference>
<dbReference type="OrthoDB" id="3240615at2"/>
<name>A0A087AFG1_9BIFI</name>
<accession>A0A087AFG1</accession>
<feature type="region of interest" description="Disordered" evidence="2">
    <location>
        <begin position="382"/>
        <end position="419"/>
    </location>
</feature>
<evidence type="ECO:0000256" key="2">
    <source>
        <dbReference type="SAM" id="MobiDB-lite"/>
    </source>
</evidence>
<dbReference type="AlphaFoldDB" id="A0A087AFG1"/>
<keyword evidence="1" id="KW-0175">Coiled coil</keyword>
<keyword evidence="4" id="KW-1185">Reference proteome</keyword>
<dbReference type="STRING" id="1688.BCUN_1859"/>
<evidence type="ECO:0000256" key="1">
    <source>
        <dbReference type="SAM" id="Coils"/>
    </source>
</evidence>
<proteinExistence type="predicted"/>
<dbReference type="eggNOG" id="COG3210">
    <property type="taxonomic scope" value="Bacteria"/>
</dbReference>
<gene>
    <name evidence="3" type="ORF">BCUN_1859</name>
</gene>
<dbReference type="Proteomes" id="UP000029067">
    <property type="component" value="Unassembled WGS sequence"/>
</dbReference>
<protein>
    <submittedName>
        <fullName evidence="3">Fibronectin, type III domain protein</fullName>
    </submittedName>
</protein>
<dbReference type="Pfam" id="PF01391">
    <property type="entry name" value="Collagen"/>
    <property type="match status" value="1"/>
</dbReference>
<dbReference type="RefSeq" id="WP_034258710.1">
    <property type="nucleotide sequence ID" value="NZ_JGYV01000033.1"/>
</dbReference>
<dbReference type="InterPro" id="IPR008160">
    <property type="entry name" value="Collagen"/>
</dbReference>
<evidence type="ECO:0000313" key="4">
    <source>
        <dbReference type="Proteomes" id="UP000029067"/>
    </source>
</evidence>
<comment type="caution">
    <text evidence="3">The sequence shown here is derived from an EMBL/GenBank/DDBJ whole genome shotgun (WGS) entry which is preliminary data.</text>
</comment>
<sequence length="1276" mass="132445">MAIHEELRPDAAALPYLAARSALNRGLDNSARTAGTIVVPNGDGVTETILGVGAGVNGVAQWVGDTTPPGRPVGLDVTSHLSTALIRWDGELEGGIPDDFLKVVVYAKETGNAQAETIEVGALRGPGEVNTGVFDAGTVMDVWAVAYDDAHDQYGNSTPNASAESVHVNVEILAIVSQQEFDDAAENILAAAAADAEKQVEKVNGAITDAVDKIQANTDGIEEEKRLREEADQKLQEDADRIKAESDRISGNVDAMATDVDSVKADLLEQAVRVTTVEQDAKSAKETASSAKSTAEGAKSTADNAATLASKAQADAAAAKADTVVSSVIEYAVGGAVSAPTTGWSSQDTTRPAGATVWMRTKITKGDGTVVYSAAAPVTGNTGPAGAIGPQGPDGATGPQGPQGEPGKDGAAGPQGPAGVNGAAGVSITAVTTFYNLALAQPAQPSNKAPGGSWALSEPAYDRNKTLYTAMRVDYSDGSWSWTPVQVSSSYAAAQAAETSARDSQQAATNANTAAQTAQSNAQASAQSAAQSASSAAASAADSAAAKKDAAAAKTDAAAAKSTANGASALATQSAATATAAQQAATSAQTAANILMQTSAELQPNPGFEHGKDYWTTNVSGFNFVQLSREYSHSGEYRAQFTAEAGVKEIVSTHAVQATVGQRYRMSCWYKLTDVGTATAGGPRLQYSSDGKTWADVPNCPGVALTPGDDWRTTSVDVVATESMKWLRCRFAFNQPVGAYLDDFSLKDITLAYEAQTLADTANKTATKAVTAAANADAKAVAADQKAISAQKSADDAGDVADLAFTTADSKNRVFMQATDPREGTDANGDSLADKIRPGDLWWKTSTLLETYWEGEPNNSISVLVDHSDEIEEMKIWNGAAWAKHVLYAQDILANGSISADLMSADVFNGRTFIGGTYKTTNGNLIMNDAGLALFDSSGNRTVSMLADTGDVVLRNLHMYGGVQDAPTINAGSIVGADYKLAVDGVTFAQMNASGVYFGDHAEKDKKAFALAKDDKDQWVLSIRGAIQSDSDISGGTVTGATVQTTADKNRGLKMTTGGLVAYSAKNQPTFTLIADTGDILMDGSLASNVTIKSARVEAGEIVGATFATSSDADNRVSLDSTGLHVVRDGQTLIDFNLTSGVDVGESGLATSSELTATQSDLTFAINTVRDEAADDVQAVEDALNTDILERQTYMRFSNVDNNPLLELGATDSEYRVQLSNTKLSFMAGNTEAAYVANDGMNIANATILSTLTIGNFAWVPRENGHLSLQYMGGAA</sequence>
<evidence type="ECO:0000313" key="3">
    <source>
        <dbReference type="EMBL" id="KFI57511.1"/>
    </source>
</evidence>
<organism evidence="3 4">
    <name type="scientific">Bifidobacterium cuniculi</name>
    <dbReference type="NCBI Taxonomy" id="1688"/>
    <lineage>
        <taxon>Bacteria</taxon>
        <taxon>Bacillati</taxon>
        <taxon>Actinomycetota</taxon>
        <taxon>Actinomycetes</taxon>
        <taxon>Bifidobacteriales</taxon>
        <taxon>Bifidobacteriaceae</taxon>
        <taxon>Bifidobacterium</taxon>
    </lineage>
</organism>
<dbReference type="Gene3D" id="2.60.120.260">
    <property type="entry name" value="Galactose-binding domain-like"/>
    <property type="match status" value="1"/>
</dbReference>